<dbReference type="AlphaFoldDB" id="A0A086KPA0"/>
<feature type="region of interest" description="Disordered" evidence="1">
    <location>
        <begin position="373"/>
        <end position="396"/>
    </location>
</feature>
<evidence type="ECO:0000313" key="3">
    <source>
        <dbReference type="Proteomes" id="UP000028837"/>
    </source>
</evidence>
<organism evidence="2 3">
    <name type="scientific">Toxoplasma gondii GAB2-2007-GAL-DOM2</name>
    <dbReference type="NCBI Taxonomy" id="1130820"/>
    <lineage>
        <taxon>Eukaryota</taxon>
        <taxon>Sar</taxon>
        <taxon>Alveolata</taxon>
        <taxon>Apicomplexa</taxon>
        <taxon>Conoidasida</taxon>
        <taxon>Coccidia</taxon>
        <taxon>Eucoccidiorida</taxon>
        <taxon>Eimeriorina</taxon>
        <taxon>Sarcocystidae</taxon>
        <taxon>Toxoplasma</taxon>
    </lineage>
</organism>
<evidence type="ECO:0000313" key="2">
    <source>
        <dbReference type="EMBL" id="KFG46218.1"/>
    </source>
</evidence>
<evidence type="ECO:0000256" key="1">
    <source>
        <dbReference type="SAM" id="MobiDB-lite"/>
    </source>
</evidence>
<protein>
    <submittedName>
        <fullName evidence="2">Uncharacterized protein</fullName>
    </submittedName>
</protein>
<dbReference type="Proteomes" id="UP000028837">
    <property type="component" value="Unassembled WGS sequence"/>
</dbReference>
<gene>
    <name evidence="2" type="ORF">TGDOM2_249550</name>
</gene>
<dbReference type="InterPro" id="IPR036249">
    <property type="entry name" value="Thioredoxin-like_sf"/>
</dbReference>
<proteinExistence type="predicted"/>
<feature type="region of interest" description="Disordered" evidence="1">
    <location>
        <begin position="420"/>
        <end position="458"/>
    </location>
</feature>
<dbReference type="OrthoDB" id="331255at2759"/>
<accession>A0A086KPA0</accession>
<reference evidence="2 3" key="1">
    <citation type="submission" date="2014-02" db="EMBL/GenBank/DDBJ databases">
        <authorList>
            <person name="Sibley D."/>
            <person name="Venepally P."/>
            <person name="Karamycheva S."/>
            <person name="Hadjithomas M."/>
            <person name="Khan A."/>
            <person name="Brunk B."/>
            <person name="Roos D."/>
            <person name="Caler E."/>
            <person name="Lorenzi H."/>
        </authorList>
    </citation>
    <scope>NUCLEOTIDE SEQUENCE [LARGE SCALE GENOMIC DNA]</scope>
    <source>
        <strain evidence="2 3">GAB2-2007-GAL-DOM2</strain>
    </source>
</reference>
<feature type="non-terminal residue" evidence="2">
    <location>
        <position position="1"/>
    </location>
</feature>
<dbReference type="SUPFAM" id="SSF52833">
    <property type="entry name" value="Thioredoxin-like"/>
    <property type="match status" value="1"/>
</dbReference>
<dbReference type="VEuPathDB" id="ToxoDB:TGDOM2_249550"/>
<name>A0A086KPA0_TOXGO</name>
<dbReference type="EMBL" id="AHZU02000294">
    <property type="protein sequence ID" value="KFG46218.1"/>
    <property type="molecule type" value="Genomic_DNA"/>
</dbReference>
<sequence length="458" mass="52356">DSNFWFDMRELAEEWRLSQRAPLFQIVKKIVNRLVQSAQKRAERKRRRENRVLAAALLAHTDLPFPESTLRLAPRFFFLGRPAAEIIVILSSLCVRRQAMFNSERLKNLMSCKGVIYYIVDANNAVADDKSPDMRLLRRWKRQRILRNAPHTHHGGILIPQVLVDGQSIGSYGEVQQLEDDGLLTAIFCRCRCPTCLQPRHVDDELCRWCNLQFRELLSVKRHDEGELKEMYRGIHIQFVLHLTDLKKEVEGSRFKARSPRGWSVPGGHPTRAIPLLRSCFDQSVTGDALDCLERLPPQANPKFSEPPLTSYLTSKASPLCPHCGELLTYFMPVKEKIAEERREFGRSCTHRRRKAPCELLNDADNVNKQAEDTMSKQEQETVNKNEEVVPNKETEDAVNKIEDGTVKNRTYDLVSEKAQKTAEAASGSAKNDVVTRLDTVSPEGKLPAFEVRLESQD</sequence>
<comment type="caution">
    <text evidence="2">The sequence shown here is derived from an EMBL/GenBank/DDBJ whole genome shotgun (WGS) entry which is preliminary data.</text>
</comment>